<comment type="catalytic activity">
    <reaction evidence="11">
        <text>Zn(2+)(in) + H(+)(out) = Zn(2+)(out) + H(+)(in)</text>
        <dbReference type="Rhea" id="RHEA:28839"/>
        <dbReference type="ChEBI" id="CHEBI:15378"/>
        <dbReference type="ChEBI" id="CHEBI:29105"/>
    </reaction>
</comment>
<dbReference type="STRING" id="1238182.C882_1344"/>
<dbReference type="Pfam" id="PF16916">
    <property type="entry name" value="ZT_dimer"/>
    <property type="match status" value="1"/>
</dbReference>
<keyword evidence="4" id="KW-1003">Cell membrane</keyword>
<dbReference type="InterPro" id="IPR058533">
    <property type="entry name" value="Cation_efflux_TM"/>
</dbReference>
<evidence type="ECO:0000256" key="15">
    <source>
        <dbReference type="ARBA" id="ARBA00072262"/>
    </source>
</evidence>
<evidence type="ECO:0000256" key="11">
    <source>
        <dbReference type="ARBA" id="ARBA00047695"/>
    </source>
</evidence>
<proteinExistence type="inferred from homology"/>
<evidence type="ECO:0000256" key="3">
    <source>
        <dbReference type="ARBA" id="ARBA00022448"/>
    </source>
</evidence>
<dbReference type="Pfam" id="PF01545">
    <property type="entry name" value="Cation_efflux"/>
    <property type="match status" value="1"/>
</dbReference>
<keyword evidence="5" id="KW-0410">Iron transport</keyword>
<keyword evidence="20" id="KW-1185">Reference proteome</keyword>
<evidence type="ECO:0000256" key="14">
    <source>
        <dbReference type="ARBA" id="ARBA00068882"/>
    </source>
</evidence>
<evidence type="ECO:0000256" key="5">
    <source>
        <dbReference type="ARBA" id="ARBA00022496"/>
    </source>
</evidence>
<evidence type="ECO:0000256" key="12">
    <source>
        <dbReference type="ARBA" id="ARBA00050984"/>
    </source>
</evidence>
<dbReference type="SUPFAM" id="SSF160240">
    <property type="entry name" value="Cation efflux protein cytoplasmic domain-like"/>
    <property type="match status" value="1"/>
</dbReference>
<evidence type="ECO:0000256" key="10">
    <source>
        <dbReference type="ARBA" id="ARBA00035584"/>
    </source>
</evidence>
<keyword evidence="7" id="KW-0864">Zinc transport</keyword>
<dbReference type="GO" id="GO:0015341">
    <property type="term" value="F:zinc efflux antiporter activity"/>
    <property type="evidence" value="ECO:0007669"/>
    <property type="project" value="TreeGrafter"/>
</dbReference>
<keyword evidence="5" id="KW-0408">Iron</keyword>
<keyword evidence="3" id="KW-0813">Transport</keyword>
<dbReference type="InterPro" id="IPR027469">
    <property type="entry name" value="Cation_efflux_TMD_sf"/>
</dbReference>
<dbReference type="RefSeq" id="WP_009542000.1">
    <property type="nucleotide sequence ID" value="NZ_ANHY01000019.1"/>
</dbReference>
<keyword evidence="7" id="KW-0406">Ion transport</keyword>
<gene>
    <name evidence="19" type="ORF">C882_1344</name>
</gene>
<dbReference type="FunFam" id="3.30.70.1350:FF:000002">
    <property type="entry name" value="Ferrous-iron efflux pump FieF"/>
    <property type="match status" value="1"/>
</dbReference>
<evidence type="ECO:0000256" key="9">
    <source>
        <dbReference type="ARBA" id="ARBA00023136"/>
    </source>
</evidence>
<evidence type="ECO:0000256" key="13">
    <source>
        <dbReference type="ARBA" id="ARBA00062926"/>
    </source>
</evidence>
<evidence type="ECO:0000259" key="18">
    <source>
        <dbReference type="Pfam" id="PF16916"/>
    </source>
</evidence>
<evidence type="ECO:0000256" key="7">
    <source>
        <dbReference type="ARBA" id="ARBA00022906"/>
    </source>
</evidence>
<dbReference type="InterPro" id="IPR027470">
    <property type="entry name" value="Cation_efflux_CTD"/>
</dbReference>
<evidence type="ECO:0000256" key="1">
    <source>
        <dbReference type="ARBA" id="ARBA00004651"/>
    </source>
</evidence>
<dbReference type="PANTHER" id="PTHR43840">
    <property type="entry name" value="MITOCHONDRIAL METAL TRANSPORTER 1-RELATED"/>
    <property type="match status" value="1"/>
</dbReference>
<name>K9HA68_9PROT</name>
<keyword evidence="9 16" id="KW-0472">Membrane</keyword>
<comment type="caution">
    <text evidence="19">The sequence shown here is derived from an EMBL/GenBank/DDBJ whole genome shotgun (WGS) entry which is preliminary data.</text>
</comment>
<feature type="domain" description="Cation efflux protein transmembrane" evidence="17">
    <location>
        <begin position="28"/>
        <end position="220"/>
    </location>
</feature>
<dbReference type="AlphaFoldDB" id="K9HA68"/>
<dbReference type="OrthoDB" id="9806522at2"/>
<accession>K9HA68</accession>
<dbReference type="GO" id="GO:0006882">
    <property type="term" value="P:intracellular zinc ion homeostasis"/>
    <property type="evidence" value="ECO:0007669"/>
    <property type="project" value="TreeGrafter"/>
</dbReference>
<evidence type="ECO:0000256" key="4">
    <source>
        <dbReference type="ARBA" id="ARBA00022475"/>
    </source>
</evidence>
<dbReference type="eggNOG" id="COG0053">
    <property type="taxonomic scope" value="Bacteria"/>
</dbReference>
<comment type="subunit">
    <text evidence="13">Homodimer. The subunits are held together in a parallel orientation through zinc binding at the interface of the cytoplasmic domains.</text>
</comment>
<dbReference type="InterPro" id="IPR050291">
    <property type="entry name" value="CDF_Transporter"/>
</dbReference>
<evidence type="ECO:0000256" key="6">
    <source>
        <dbReference type="ARBA" id="ARBA00022692"/>
    </source>
</evidence>
<evidence type="ECO:0000256" key="16">
    <source>
        <dbReference type="SAM" id="Phobius"/>
    </source>
</evidence>
<dbReference type="Gene3D" id="3.30.70.1350">
    <property type="entry name" value="Cation efflux protein, cytoplasmic domain"/>
    <property type="match status" value="1"/>
</dbReference>
<keyword evidence="8 16" id="KW-1133">Transmembrane helix</keyword>
<comment type="catalytic activity">
    <reaction evidence="10">
        <text>Fe(2+)(in) + H(+)(out) = Fe(2+)(out) + H(+)(in)</text>
        <dbReference type="Rhea" id="RHEA:29439"/>
        <dbReference type="ChEBI" id="CHEBI:15378"/>
        <dbReference type="ChEBI" id="CHEBI:29033"/>
    </reaction>
</comment>
<dbReference type="Gene3D" id="1.20.1510.10">
    <property type="entry name" value="Cation efflux protein transmembrane domain"/>
    <property type="match status" value="1"/>
</dbReference>
<feature type="transmembrane region" description="Helical" evidence="16">
    <location>
        <begin position="127"/>
        <end position="147"/>
    </location>
</feature>
<dbReference type="FunFam" id="1.20.1510.10:FF:000001">
    <property type="entry name" value="Ferrous-iron efflux pump FieF"/>
    <property type="match status" value="1"/>
</dbReference>
<dbReference type="InterPro" id="IPR036837">
    <property type="entry name" value="Cation_efflux_CTD_sf"/>
</dbReference>
<keyword evidence="6 16" id="KW-0812">Transmembrane</keyword>
<feature type="transmembrane region" description="Helical" evidence="16">
    <location>
        <begin position="25"/>
        <end position="46"/>
    </location>
</feature>
<sequence>MSEDIAVAAVASDADSPNGRLMRRATYAAVAVAGTLVVVKLVAYVMTGSVALLSSLIDSALDSAASIVNLIAVRQALQPADEEHRFGHGKAEPLAGLGQAAFITGSSVFLLFEAFNRLWDPQPVTQGWVGIGVMIFAIVATIGLVAYQKSVVARTNSVAVNADSLHYTGDVLINVSVIVSILLSTLAGFPYADPIFAIGIAAFLLWNAKGIFTDSLDLLMDRELEEEDRERILAIAREHPLVHDAHDLRTRSSGQQQFIQLHLELDRDLTLVKAHAIAEQVDRQIREAFPQADVLIHQDPVGIVEEHHDDLAYQDKVLEPGEVPKE</sequence>
<dbReference type="GO" id="GO:0015086">
    <property type="term" value="F:cadmium ion transmembrane transporter activity"/>
    <property type="evidence" value="ECO:0007669"/>
    <property type="project" value="TreeGrafter"/>
</dbReference>
<comment type="catalytic activity">
    <reaction evidence="12">
        <text>Cd(2+)(in) + H(+)(out) = Cd(2+)(out) + H(+)(in)</text>
        <dbReference type="Rhea" id="RHEA:28739"/>
        <dbReference type="ChEBI" id="CHEBI:15378"/>
        <dbReference type="ChEBI" id="CHEBI:48775"/>
    </reaction>
</comment>
<comment type="subcellular location">
    <subcellularLocation>
        <location evidence="1">Cell membrane</location>
        <topology evidence="1">Multi-pass membrane protein</topology>
    </subcellularLocation>
</comment>
<evidence type="ECO:0000313" key="20">
    <source>
        <dbReference type="Proteomes" id="UP000009881"/>
    </source>
</evidence>
<dbReference type="Proteomes" id="UP000009881">
    <property type="component" value="Unassembled WGS sequence"/>
</dbReference>
<feature type="transmembrane region" description="Helical" evidence="16">
    <location>
        <begin position="167"/>
        <end position="189"/>
    </location>
</feature>
<dbReference type="GO" id="GO:0005886">
    <property type="term" value="C:plasma membrane"/>
    <property type="evidence" value="ECO:0007669"/>
    <property type="project" value="UniProtKB-SubCell"/>
</dbReference>
<organism evidence="19 20">
    <name type="scientific">Caenispirillum salinarum AK4</name>
    <dbReference type="NCBI Taxonomy" id="1238182"/>
    <lineage>
        <taxon>Bacteria</taxon>
        <taxon>Pseudomonadati</taxon>
        <taxon>Pseudomonadota</taxon>
        <taxon>Alphaproteobacteria</taxon>
        <taxon>Rhodospirillales</taxon>
        <taxon>Novispirillaceae</taxon>
        <taxon>Caenispirillum</taxon>
    </lineage>
</organism>
<dbReference type="EMBL" id="ANHY01000019">
    <property type="protein sequence ID" value="EKV27498.1"/>
    <property type="molecule type" value="Genomic_DNA"/>
</dbReference>
<evidence type="ECO:0000313" key="19">
    <source>
        <dbReference type="EMBL" id="EKV27498.1"/>
    </source>
</evidence>
<evidence type="ECO:0000256" key="2">
    <source>
        <dbReference type="ARBA" id="ARBA00010212"/>
    </source>
</evidence>
<dbReference type="PATRIC" id="fig|1238182.3.peg.3558"/>
<evidence type="ECO:0000259" key="17">
    <source>
        <dbReference type="Pfam" id="PF01545"/>
    </source>
</evidence>
<reference evidence="19 20" key="1">
    <citation type="journal article" date="2013" name="Genome Announc.">
        <title>Draft Genome Sequence of an Alphaproteobacterium, Caenispirillum salinarum AK4(T), Isolated from a Solar Saltern.</title>
        <authorList>
            <person name="Khatri I."/>
            <person name="Singh A."/>
            <person name="Korpole S."/>
            <person name="Pinnaka A.K."/>
            <person name="Subramanian S."/>
        </authorList>
    </citation>
    <scope>NUCLEOTIDE SEQUENCE [LARGE SCALE GENOMIC DNA]</scope>
    <source>
        <strain evidence="19 20">AK4</strain>
    </source>
</reference>
<dbReference type="GO" id="GO:0015093">
    <property type="term" value="F:ferrous iron transmembrane transporter activity"/>
    <property type="evidence" value="ECO:0007669"/>
    <property type="project" value="TreeGrafter"/>
</dbReference>
<comment type="similarity">
    <text evidence="2">Belongs to the cation diffusion facilitator (CDF) transporter (TC 2.A.4) family. FieF subfamily.</text>
</comment>
<feature type="domain" description="Cation efflux protein cytoplasmic" evidence="18">
    <location>
        <begin position="224"/>
        <end position="300"/>
    </location>
</feature>
<dbReference type="InterPro" id="IPR002524">
    <property type="entry name" value="Cation_efflux"/>
</dbReference>
<dbReference type="SUPFAM" id="SSF161111">
    <property type="entry name" value="Cation efflux protein transmembrane domain-like"/>
    <property type="match status" value="1"/>
</dbReference>
<evidence type="ECO:0000256" key="8">
    <source>
        <dbReference type="ARBA" id="ARBA00022989"/>
    </source>
</evidence>
<keyword evidence="7" id="KW-0862">Zinc</keyword>
<dbReference type="PANTHER" id="PTHR43840:SF41">
    <property type="entry name" value="CATION-EFFLUX PUMP FIEF"/>
    <property type="match status" value="1"/>
</dbReference>
<protein>
    <recommendedName>
        <fullName evidence="15">Cation-efflux pump FieF</fullName>
    </recommendedName>
    <alternativeName>
        <fullName evidence="14">Protein p34</fullName>
    </alternativeName>
</protein>
<dbReference type="NCBIfam" id="TIGR01297">
    <property type="entry name" value="CDF"/>
    <property type="match status" value="1"/>
</dbReference>